<dbReference type="GO" id="GO:0004497">
    <property type="term" value="F:monooxygenase activity"/>
    <property type="evidence" value="ECO:0007669"/>
    <property type="project" value="UniProtKB-KW"/>
</dbReference>
<comment type="similarity">
    <text evidence="1 8">Belongs to the cytochrome P450 family.</text>
</comment>
<dbReference type="Pfam" id="PF00067">
    <property type="entry name" value="p450"/>
    <property type="match status" value="1"/>
</dbReference>
<dbReference type="PRINTS" id="PR00385">
    <property type="entry name" value="P450"/>
</dbReference>
<proteinExistence type="inferred from homology"/>
<dbReference type="SUPFAM" id="SSF48264">
    <property type="entry name" value="Cytochrome P450"/>
    <property type="match status" value="1"/>
</dbReference>
<evidence type="ECO:0000256" key="5">
    <source>
        <dbReference type="ARBA" id="ARBA00023004"/>
    </source>
</evidence>
<keyword evidence="6 8" id="KW-0503">Monooxygenase</keyword>
<evidence type="ECO:0000313" key="9">
    <source>
        <dbReference type="EMBL" id="KAF8657493.1"/>
    </source>
</evidence>
<sequence>MVYLYYTTRRRSKSSPHRRLPPSPPGWPVIGHLHLLSDMPHHALAELSRSMRAPLLGLRLGTVRAVVISTPDVARAALTTHDAALSSRPGLLSGRVLSFGCSAVTYTPSGPYHRVARRVLVAELLSPRRVEAYAGVRAEEVRRLLARLSSHASSSSSTVDLGKCFLNLANDVLCRVAFGGRFRHENSDRLSVVVDDVNELFGGFSIADCFPELEPCSSLTGFRRRLKSSDADLRKFCDDVVDEHISGKRHRRIPGDESESFVDVLLRVQKSSELDVPLTIDNVKALVRDIFIGGTDATFTTPERVMAELVRHPGALKKAQNEVRRVVGGKGYVEESGLGELHYMRAAIKEALRLHPPVPLLVQRESVAPCTLGGYDIPARTRVLINAFAMGRDPEVWENPLQYSPERFMNGGGSDIDIKDPEYKMLPFGGGRRGCPGYTFAMATVQLLLASLLYHFEWALPDGVSAMDVNLDESFRLTTRKKEPLLVIVRKSEGYEFKGEELNDV</sequence>
<dbReference type="InterPro" id="IPR002401">
    <property type="entry name" value="Cyt_P450_E_grp-I"/>
</dbReference>
<evidence type="ECO:0000313" key="10">
    <source>
        <dbReference type="Proteomes" id="UP000636709"/>
    </source>
</evidence>
<dbReference type="PRINTS" id="PR00463">
    <property type="entry name" value="EP450I"/>
</dbReference>
<dbReference type="Proteomes" id="UP000636709">
    <property type="component" value="Unassembled WGS sequence"/>
</dbReference>
<dbReference type="InterPro" id="IPR017972">
    <property type="entry name" value="Cyt_P450_CS"/>
</dbReference>
<evidence type="ECO:0000256" key="4">
    <source>
        <dbReference type="ARBA" id="ARBA00023002"/>
    </source>
</evidence>
<dbReference type="EMBL" id="JACEFO010002497">
    <property type="protein sequence ID" value="KAF8657493.1"/>
    <property type="molecule type" value="Genomic_DNA"/>
</dbReference>
<evidence type="ECO:0000256" key="6">
    <source>
        <dbReference type="ARBA" id="ARBA00023033"/>
    </source>
</evidence>
<dbReference type="GO" id="GO:0016705">
    <property type="term" value="F:oxidoreductase activity, acting on paired donors, with incorporation or reduction of molecular oxygen"/>
    <property type="evidence" value="ECO:0007669"/>
    <property type="project" value="InterPro"/>
</dbReference>
<feature type="binding site" description="axial binding residue" evidence="7">
    <location>
        <position position="435"/>
    </location>
    <ligand>
        <name>heme</name>
        <dbReference type="ChEBI" id="CHEBI:30413"/>
    </ligand>
    <ligandPart>
        <name>Fe</name>
        <dbReference type="ChEBI" id="CHEBI:18248"/>
    </ligandPart>
</feature>
<keyword evidence="4 8" id="KW-0560">Oxidoreductase</keyword>
<dbReference type="Gene3D" id="1.10.630.10">
    <property type="entry name" value="Cytochrome P450"/>
    <property type="match status" value="1"/>
</dbReference>
<dbReference type="OrthoDB" id="2789670at2759"/>
<dbReference type="GO" id="GO:0005506">
    <property type="term" value="F:iron ion binding"/>
    <property type="evidence" value="ECO:0007669"/>
    <property type="project" value="InterPro"/>
</dbReference>
<dbReference type="InterPro" id="IPR001128">
    <property type="entry name" value="Cyt_P450"/>
</dbReference>
<comment type="caution">
    <text evidence="9">The sequence shown here is derived from an EMBL/GenBank/DDBJ whole genome shotgun (WGS) entry which is preliminary data.</text>
</comment>
<dbReference type="GO" id="GO:0020037">
    <property type="term" value="F:heme binding"/>
    <property type="evidence" value="ECO:0007669"/>
    <property type="project" value="InterPro"/>
</dbReference>
<dbReference type="AlphaFoldDB" id="A0A835E221"/>
<protein>
    <recommendedName>
        <fullName evidence="11">Cytochrome P450</fullName>
    </recommendedName>
</protein>
<evidence type="ECO:0000256" key="7">
    <source>
        <dbReference type="PIRSR" id="PIRSR602401-1"/>
    </source>
</evidence>
<keyword evidence="3 7" id="KW-0479">Metal-binding</keyword>
<evidence type="ECO:0000256" key="2">
    <source>
        <dbReference type="ARBA" id="ARBA00022617"/>
    </source>
</evidence>
<keyword evidence="5 7" id="KW-0408">Iron</keyword>
<dbReference type="FunFam" id="1.10.630.10:FF:000043">
    <property type="entry name" value="Cytochrome P450 99A2"/>
    <property type="match status" value="1"/>
</dbReference>
<keyword evidence="2 7" id="KW-0349">Heme</keyword>
<dbReference type="PROSITE" id="PS00086">
    <property type="entry name" value="CYTOCHROME_P450"/>
    <property type="match status" value="1"/>
</dbReference>
<comment type="cofactor">
    <cofactor evidence="7">
        <name>heme</name>
        <dbReference type="ChEBI" id="CHEBI:30413"/>
    </cofactor>
</comment>
<evidence type="ECO:0008006" key="11">
    <source>
        <dbReference type="Google" id="ProtNLM"/>
    </source>
</evidence>
<reference evidence="9" key="1">
    <citation type="submission" date="2020-07" db="EMBL/GenBank/DDBJ databases">
        <title>Genome sequence and genetic diversity analysis of an under-domesticated orphan crop, white fonio (Digitaria exilis).</title>
        <authorList>
            <person name="Bennetzen J.L."/>
            <person name="Chen S."/>
            <person name="Ma X."/>
            <person name="Wang X."/>
            <person name="Yssel A.E.J."/>
            <person name="Chaluvadi S.R."/>
            <person name="Johnson M."/>
            <person name="Gangashetty P."/>
            <person name="Hamidou F."/>
            <person name="Sanogo M.D."/>
            <person name="Zwaenepoel A."/>
            <person name="Wallace J."/>
            <person name="Van De Peer Y."/>
            <person name="Van Deynze A."/>
        </authorList>
    </citation>
    <scope>NUCLEOTIDE SEQUENCE</scope>
    <source>
        <tissue evidence="9">Leaves</tissue>
    </source>
</reference>
<evidence type="ECO:0000256" key="3">
    <source>
        <dbReference type="ARBA" id="ARBA00022723"/>
    </source>
</evidence>
<name>A0A835E221_9POAL</name>
<gene>
    <name evidence="9" type="ORF">HU200_060055</name>
</gene>
<dbReference type="InterPro" id="IPR036396">
    <property type="entry name" value="Cyt_P450_sf"/>
</dbReference>
<evidence type="ECO:0000256" key="8">
    <source>
        <dbReference type="RuleBase" id="RU000461"/>
    </source>
</evidence>
<organism evidence="9 10">
    <name type="scientific">Digitaria exilis</name>
    <dbReference type="NCBI Taxonomy" id="1010633"/>
    <lineage>
        <taxon>Eukaryota</taxon>
        <taxon>Viridiplantae</taxon>
        <taxon>Streptophyta</taxon>
        <taxon>Embryophyta</taxon>
        <taxon>Tracheophyta</taxon>
        <taxon>Spermatophyta</taxon>
        <taxon>Magnoliopsida</taxon>
        <taxon>Liliopsida</taxon>
        <taxon>Poales</taxon>
        <taxon>Poaceae</taxon>
        <taxon>PACMAD clade</taxon>
        <taxon>Panicoideae</taxon>
        <taxon>Panicodae</taxon>
        <taxon>Paniceae</taxon>
        <taxon>Anthephorinae</taxon>
        <taxon>Digitaria</taxon>
    </lineage>
</organism>
<keyword evidence="10" id="KW-1185">Reference proteome</keyword>
<dbReference type="CDD" id="cd11072">
    <property type="entry name" value="CYP71-like"/>
    <property type="match status" value="1"/>
</dbReference>
<accession>A0A835E221</accession>
<dbReference type="PANTHER" id="PTHR47955">
    <property type="entry name" value="CYTOCHROME P450 FAMILY 71 PROTEIN"/>
    <property type="match status" value="1"/>
</dbReference>
<evidence type="ECO:0000256" key="1">
    <source>
        <dbReference type="ARBA" id="ARBA00010617"/>
    </source>
</evidence>
<dbReference type="PANTHER" id="PTHR47955:SF11">
    <property type="entry name" value="4-HYDROXYPHENYLACETALDEHYDE OXIME MONOOXYGENASE"/>
    <property type="match status" value="1"/>
</dbReference>